<dbReference type="Proteomes" id="UP000728032">
    <property type="component" value="Unassembled WGS sequence"/>
</dbReference>
<name>A0A7R9QQS9_9ACAR</name>
<dbReference type="EMBL" id="CAJPVJ010008017">
    <property type="protein sequence ID" value="CAG2171650.1"/>
    <property type="molecule type" value="Genomic_DNA"/>
</dbReference>
<feature type="chain" id="PRO_5035680719" evidence="1">
    <location>
        <begin position="24"/>
        <end position="65"/>
    </location>
</feature>
<feature type="signal peptide" evidence="1">
    <location>
        <begin position="1"/>
        <end position="23"/>
    </location>
</feature>
<dbReference type="AlphaFoldDB" id="A0A7R9QQS9"/>
<gene>
    <name evidence="2" type="ORF">ONB1V03_LOCUS11110</name>
</gene>
<protein>
    <submittedName>
        <fullName evidence="2">Uncharacterized protein</fullName>
    </submittedName>
</protein>
<proteinExistence type="predicted"/>
<evidence type="ECO:0000313" key="3">
    <source>
        <dbReference type="Proteomes" id="UP000728032"/>
    </source>
</evidence>
<evidence type="ECO:0000313" key="2">
    <source>
        <dbReference type="EMBL" id="CAD7654463.1"/>
    </source>
</evidence>
<accession>A0A7R9QQS9</accession>
<keyword evidence="3" id="KW-1185">Reference proteome</keyword>
<dbReference type="EMBL" id="OC922842">
    <property type="protein sequence ID" value="CAD7654463.1"/>
    <property type="molecule type" value="Genomic_DNA"/>
</dbReference>
<reference evidence="2" key="1">
    <citation type="submission" date="2020-11" db="EMBL/GenBank/DDBJ databases">
        <authorList>
            <person name="Tran Van P."/>
        </authorList>
    </citation>
    <scope>NUCLEOTIDE SEQUENCE</scope>
</reference>
<organism evidence="2">
    <name type="scientific">Oppiella nova</name>
    <dbReference type="NCBI Taxonomy" id="334625"/>
    <lineage>
        <taxon>Eukaryota</taxon>
        <taxon>Metazoa</taxon>
        <taxon>Ecdysozoa</taxon>
        <taxon>Arthropoda</taxon>
        <taxon>Chelicerata</taxon>
        <taxon>Arachnida</taxon>
        <taxon>Acari</taxon>
        <taxon>Acariformes</taxon>
        <taxon>Sarcoptiformes</taxon>
        <taxon>Oribatida</taxon>
        <taxon>Brachypylina</taxon>
        <taxon>Oppioidea</taxon>
        <taxon>Oppiidae</taxon>
        <taxon>Oppiella</taxon>
    </lineage>
</organism>
<keyword evidence="1" id="KW-0732">Signal</keyword>
<sequence>MNKTIILLLLVAVVFTIVDEATCFDSGKAAEFKNKIAEKKEEVKGYVEMGKAAIKEKMGSMGSKQ</sequence>
<evidence type="ECO:0000256" key="1">
    <source>
        <dbReference type="SAM" id="SignalP"/>
    </source>
</evidence>